<keyword evidence="7 9" id="KW-0408">Iron</keyword>
<protein>
    <submittedName>
        <fullName evidence="13">Cytochrome c/FTR1 family iron permease</fullName>
    </submittedName>
</protein>
<keyword evidence="8 10" id="KW-0472">Membrane</keyword>
<feature type="signal peptide" evidence="11">
    <location>
        <begin position="1"/>
        <end position="26"/>
    </location>
</feature>
<proteinExistence type="inferred from homology"/>
<feature type="transmembrane region" description="Helical" evidence="10">
    <location>
        <begin position="375"/>
        <end position="403"/>
    </location>
</feature>
<feature type="transmembrane region" description="Helical" evidence="10">
    <location>
        <begin position="532"/>
        <end position="551"/>
    </location>
</feature>
<feature type="transmembrane region" description="Helical" evidence="10">
    <location>
        <begin position="495"/>
        <end position="520"/>
    </location>
</feature>
<dbReference type="PANTHER" id="PTHR31632">
    <property type="entry name" value="IRON TRANSPORTER FTH1"/>
    <property type="match status" value="1"/>
</dbReference>
<name>A0ABW5ISJ6_9FLAO</name>
<organism evidence="13 14">
    <name type="scientific">Salinimicrobium flavum</name>
    <dbReference type="NCBI Taxonomy" id="1737065"/>
    <lineage>
        <taxon>Bacteria</taxon>
        <taxon>Pseudomonadati</taxon>
        <taxon>Bacteroidota</taxon>
        <taxon>Flavobacteriia</taxon>
        <taxon>Flavobacteriales</taxon>
        <taxon>Flavobacteriaceae</taxon>
        <taxon>Salinimicrobium</taxon>
    </lineage>
</organism>
<evidence type="ECO:0000313" key="13">
    <source>
        <dbReference type="EMBL" id="MFD2516637.1"/>
    </source>
</evidence>
<dbReference type="Pfam" id="PF00034">
    <property type="entry name" value="Cytochrom_C"/>
    <property type="match status" value="1"/>
</dbReference>
<dbReference type="EMBL" id="JBHULT010000005">
    <property type="protein sequence ID" value="MFD2516637.1"/>
    <property type="molecule type" value="Genomic_DNA"/>
</dbReference>
<keyword evidence="14" id="KW-1185">Reference proteome</keyword>
<evidence type="ECO:0000256" key="7">
    <source>
        <dbReference type="ARBA" id="ARBA00023004"/>
    </source>
</evidence>
<reference evidence="14" key="1">
    <citation type="journal article" date="2019" name="Int. J. Syst. Evol. Microbiol.">
        <title>The Global Catalogue of Microorganisms (GCM) 10K type strain sequencing project: providing services to taxonomists for standard genome sequencing and annotation.</title>
        <authorList>
            <consortium name="The Broad Institute Genomics Platform"/>
            <consortium name="The Broad Institute Genome Sequencing Center for Infectious Disease"/>
            <person name="Wu L."/>
            <person name="Ma J."/>
        </authorList>
    </citation>
    <scope>NUCLEOTIDE SEQUENCE [LARGE SCALE GENOMIC DNA]</scope>
    <source>
        <strain evidence="14">KCTC 42585</strain>
    </source>
</reference>
<dbReference type="SUPFAM" id="SSF46626">
    <property type="entry name" value="Cytochrome c"/>
    <property type="match status" value="1"/>
</dbReference>
<feature type="chain" id="PRO_5046676412" evidence="11">
    <location>
        <begin position="27"/>
        <end position="642"/>
    </location>
</feature>
<evidence type="ECO:0000313" key="14">
    <source>
        <dbReference type="Proteomes" id="UP001597468"/>
    </source>
</evidence>
<dbReference type="PANTHER" id="PTHR31632:SF2">
    <property type="entry name" value="PLASMA MEMBRANE IRON PERMEASE"/>
    <property type="match status" value="1"/>
</dbReference>
<gene>
    <name evidence="13" type="ORF">ACFSTG_01885</name>
</gene>
<sequence length="642" mass="72574">MYLKTISITFLITGVLFLSNSVVATATSRDDNTQMAIHLLDYIARDYATAVKDGKIINAAEYKEMLEFSTTVYELLKPLKNEFEKEEVDFLSQVEQLKILIQEKAGLTKVAELAQKIRLELIEVTGYQVAPLHWPDHSRGKQLYAKNCLSCHGEAGNGKGPLAQSMDPTPTNFLNDKHMEQVSPFQAYNTIRLGVEGTEMKAFPELKDEEVWDLAFYIKSLRFERSGNQKARNLPEEVNLTDVASLSDLELLNKLGDDRKKAKEKIKIIRLHIPDTYNSLDLAKEYLNSALLAYTEGETSLARKQALAAYLEGVEPVEVQLRAKDPAFMVQLEKQMFELRSTIEKKKSLEAVTHQVNLSLEMIARAGTMMKGEKLGFWLAFILTVSILLREGIEAFLIIAVVLTIIRSARMKKALPWLHGGWITAVLLGFAGWYMSDFLLQLSGQNREILEGIVTLLAVLVLTYVGFWLHSNSHAKRWKVFIEKRIQKLLKTENMWGLAFFSFMVVFREAFESVLFLQAIKLETIPGNQSSIGLGVLVAFSIIAVLVVLFVKYSQKIPIRQLFLYSSWMIVLLALILMGKGIHSIQESGLLSVTMIPIDIRIEWLGIYSSAESLLGQGLLLILILSLWYNSPQRNKNISTKK</sequence>
<evidence type="ECO:0000256" key="1">
    <source>
        <dbReference type="ARBA" id="ARBA00004141"/>
    </source>
</evidence>
<dbReference type="PROSITE" id="PS51007">
    <property type="entry name" value="CYTC"/>
    <property type="match status" value="1"/>
</dbReference>
<comment type="subcellular location">
    <subcellularLocation>
        <location evidence="1">Membrane</location>
        <topology evidence="1">Multi-pass membrane protein</topology>
    </subcellularLocation>
</comment>
<evidence type="ECO:0000256" key="4">
    <source>
        <dbReference type="ARBA" id="ARBA00022692"/>
    </source>
</evidence>
<keyword evidence="5 9" id="KW-0479">Metal-binding</keyword>
<comment type="similarity">
    <text evidence="2">Belongs to the oxidase-dependent Fe transporter (OFeT) (TC 9.A.10.1) family.</text>
</comment>
<feature type="transmembrane region" description="Helical" evidence="10">
    <location>
        <begin position="563"/>
        <end position="585"/>
    </location>
</feature>
<evidence type="ECO:0000256" key="2">
    <source>
        <dbReference type="ARBA" id="ARBA00008333"/>
    </source>
</evidence>
<evidence type="ECO:0000256" key="9">
    <source>
        <dbReference type="PROSITE-ProRule" id="PRU00433"/>
    </source>
</evidence>
<feature type="transmembrane region" description="Helical" evidence="10">
    <location>
        <begin position="415"/>
        <end position="434"/>
    </location>
</feature>
<dbReference type="Gene3D" id="1.10.760.10">
    <property type="entry name" value="Cytochrome c-like domain"/>
    <property type="match status" value="1"/>
</dbReference>
<dbReference type="InterPro" id="IPR004923">
    <property type="entry name" value="FTR1/Fip1/EfeU"/>
</dbReference>
<feature type="transmembrane region" description="Helical" evidence="10">
    <location>
        <begin position="605"/>
        <end position="629"/>
    </location>
</feature>
<evidence type="ECO:0000256" key="11">
    <source>
        <dbReference type="SAM" id="SignalP"/>
    </source>
</evidence>
<feature type="transmembrane region" description="Helical" evidence="10">
    <location>
        <begin position="449"/>
        <end position="469"/>
    </location>
</feature>
<keyword evidence="3 9" id="KW-0349">Heme</keyword>
<accession>A0ABW5ISJ6</accession>
<dbReference type="RefSeq" id="WP_380747907.1">
    <property type="nucleotide sequence ID" value="NZ_JBHULT010000005.1"/>
</dbReference>
<evidence type="ECO:0000256" key="8">
    <source>
        <dbReference type="ARBA" id="ARBA00023136"/>
    </source>
</evidence>
<keyword evidence="6 10" id="KW-1133">Transmembrane helix</keyword>
<keyword evidence="11" id="KW-0732">Signal</keyword>
<dbReference type="Proteomes" id="UP001597468">
    <property type="component" value="Unassembled WGS sequence"/>
</dbReference>
<evidence type="ECO:0000256" key="6">
    <source>
        <dbReference type="ARBA" id="ARBA00022989"/>
    </source>
</evidence>
<dbReference type="Pfam" id="PF03239">
    <property type="entry name" value="FTR1"/>
    <property type="match status" value="1"/>
</dbReference>
<comment type="caution">
    <text evidence="13">The sequence shown here is derived from an EMBL/GenBank/DDBJ whole genome shotgun (WGS) entry which is preliminary data.</text>
</comment>
<dbReference type="InterPro" id="IPR009056">
    <property type="entry name" value="Cyt_c-like_dom"/>
</dbReference>
<evidence type="ECO:0000259" key="12">
    <source>
        <dbReference type="PROSITE" id="PS51007"/>
    </source>
</evidence>
<evidence type="ECO:0000256" key="10">
    <source>
        <dbReference type="SAM" id="Phobius"/>
    </source>
</evidence>
<evidence type="ECO:0000256" key="3">
    <source>
        <dbReference type="ARBA" id="ARBA00022617"/>
    </source>
</evidence>
<keyword evidence="4 10" id="KW-0812">Transmembrane</keyword>
<evidence type="ECO:0000256" key="5">
    <source>
        <dbReference type="ARBA" id="ARBA00022723"/>
    </source>
</evidence>
<feature type="domain" description="Cytochrome c" evidence="12">
    <location>
        <begin position="135"/>
        <end position="222"/>
    </location>
</feature>
<dbReference type="InterPro" id="IPR036909">
    <property type="entry name" value="Cyt_c-like_dom_sf"/>
</dbReference>